<protein>
    <submittedName>
        <fullName evidence="1">Uncharacterized protein</fullName>
    </submittedName>
</protein>
<accession>A0A318HVG1</accession>
<organism evidence="1 2">
    <name type="scientific">Hoylesella shahii DSM 15611 = JCM 12083</name>
    <dbReference type="NCBI Taxonomy" id="1122991"/>
    <lineage>
        <taxon>Bacteria</taxon>
        <taxon>Pseudomonadati</taxon>
        <taxon>Bacteroidota</taxon>
        <taxon>Bacteroidia</taxon>
        <taxon>Bacteroidales</taxon>
        <taxon>Prevotellaceae</taxon>
        <taxon>Hoylesella</taxon>
    </lineage>
</organism>
<name>A0A318HVG1_9BACT</name>
<gene>
    <name evidence="1" type="ORF">EJ73_01195</name>
</gene>
<keyword evidence="2" id="KW-1185">Reference proteome</keyword>
<proteinExistence type="predicted"/>
<dbReference type="Proteomes" id="UP000248314">
    <property type="component" value="Unassembled WGS sequence"/>
</dbReference>
<dbReference type="EMBL" id="QJJX01000011">
    <property type="protein sequence ID" value="PXX22434.1"/>
    <property type="molecule type" value="Genomic_DNA"/>
</dbReference>
<evidence type="ECO:0000313" key="2">
    <source>
        <dbReference type="Proteomes" id="UP000248314"/>
    </source>
</evidence>
<evidence type="ECO:0000313" key="1">
    <source>
        <dbReference type="EMBL" id="PXX22434.1"/>
    </source>
</evidence>
<dbReference type="AlphaFoldDB" id="A0A318HVG1"/>
<comment type="caution">
    <text evidence="1">The sequence shown here is derived from an EMBL/GenBank/DDBJ whole genome shotgun (WGS) entry which is preliminary data.</text>
</comment>
<reference evidence="1 2" key="1">
    <citation type="submission" date="2018-05" db="EMBL/GenBank/DDBJ databases">
        <title>Genomic Encyclopedia of Type Strains, Phase I: the one thousand microbial genomes (KMG-I) project.</title>
        <authorList>
            <person name="Kyrpides N."/>
        </authorList>
    </citation>
    <scope>NUCLEOTIDE SEQUENCE [LARGE SCALE GENOMIC DNA]</scope>
    <source>
        <strain evidence="1 2">DSM 15611</strain>
    </source>
</reference>
<sequence length="43" mass="5064">MGNYTRTARLSIWGLAYLFMANPMTFNLKKKGEKPHRPFSLLY</sequence>